<dbReference type="FunFam" id="1.10.10.10:FF:000322">
    <property type="entry name" value="Probable disease resistance protein At1g63360"/>
    <property type="match status" value="1"/>
</dbReference>
<sequence length="276" mass="32142">MLQHCGGLPLAITVFAGLLARKDAVNEWEKVLKNVHVFIRTGTSHEEEYTGALRVLELSYEDLPYHSKPCFLYFGNFPEDTKITVKRLTQLWIAEGFVSSANRREGLGEIMEDVAYNWLGELVKRCVVQIGEQGSIRKIKSCYLHDLVRDMCLLKAEEENFLQVVSLHNNEEMHHFSSAVERKAKLTGKVRRLAIHVEDNYWSLAYYQQLVWHIASNCFLSVVLFFFTFFLLSLLFLYFRFFCLSPFSFCCSPFTFCCLPFPFPSLPFRIYVFSFL</sequence>
<name>A0A2P6SPL7_ROSCH</name>
<dbReference type="PANTHER" id="PTHR23155">
    <property type="entry name" value="DISEASE RESISTANCE PROTEIN RP"/>
    <property type="match status" value="1"/>
</dbReference>
<dbReference type="Pfam" id="PF23559">
    <property type="entry name" value="WHD_DRP"/>
    <property type="match status" value="1"/>
</dbReference>
<feature type="domain" description="Disease resistance protein winged helix" evidence="5">
    <location>
        <begin position="77"/>
        <end position="151"/>
    </location>
</feature>
<dbReference type="InterPro" id="IPR058922">
    <property type="entry name" value="WHD_DRP"/>
</dbReference>
<proteinExistence type="predicted"/>
<evidence type="ECO:0000313" key="7">
    <source>
        <dbReference type="Proteomes" id="UP000238479"/>
    </source>
</evidence>
<feature type="transmembrane region" description="Helical" evidence="3">
    <location>
        <begin position="219"/>
        <end position="239"/>
    </location>
</feature>
<keyword evidence="3" id="KW-0472">Membrane</keyword>
<keyword evidence="7" id="KW-1185">Reference proteome</keyword>
<dbReference type="Gene3D" id="1.10.8.430">
    <property type="entry name" value="Helical domain of apoptotic protease-activating factors"/>
    <property type="match status" value="1"/>
</dbReference>
<evidence type="ECO:0000256" key="3">
    <source>
        <dbReference type="SAM" id="Phobius"/>
    </source>
</evidence>
<protein>
    <submittedName>
        <fullName evidence="6">Putative P-loop containing nucleoside triphosphate hydrolase</fullName>
    </submittedName>
</protein>
<keyword evidence="2" id="KW-0611">Plant defense</keyword>
<accession>A0A2P6SPL7</accession>
<dbReference type="PANTHER" id="PTHR23155:SF1185">
    <property type="entry name" value="DISEASE RESISTANCE RPP8-LIKE PROTEIN 3-RELATED"/>
    <property type="match status" value="1"/>
</dbReference>
<dbReference type="Gene3D" id="1.10.10.10">
    <property type="entry name" value="Winged helix-like DNA-binding domain superfamily/Winged helix DNA-binding domain"/>
    <property type="match status" value="1"/>
</dbReference>
<gene>
    <name evidence="6" type="ORF">RchiOBHm_Chr1g0383511</name>
</gene>
<dbReference type="InterPro" id="IPR036388">
    <property type="entry name" value="WH-like_DNA-bd_sf"/>
</dbReference>
<keyword evidence="3" id="KW-0812">Transmembrane</keyword>
<dbReference type="Gramene" id="PRQ60644">
    <property type="protein sequence ID" value="PRQ60644"/>
    <property type="gene ID" value="RchiOBHm_Chr1g0383511"/>
</dbReference>
<reference evidence="6 7" key="1">
    <citation type="journal article" date="2018" name="Nat. Genet.">
        <title>The Rosa genome provides new insights in the design of modern roses.</title>
        <authorList>
            <person name="Bendahmane M."/>
        </authorList>
    </citation>
    <scope>NUCLEOTIDE SEQUENCE [LARGE SCALE GENOMIC DNA]</scope>
    <source>
        <strain evidence="7">cv. Old Blush</strain>
    </source>
</reference>
<dbReference type="GO" id="GO:0043531">
    <property type="term" value="F:ADP binding"/>
    <property type="evidence" value="ECO:0007669"/>
    <property type="project" value="InterPro"/>
</dbReference>
<feature type="chain" id="PRO_5015108700" evidence="4">
    <location>
        <begin position="25"/>
        <end position="276"/>
    </location>
</feature>
<dbReference type="GO" id="GO:0016787">
    <property type="term" value="F:hydrolase activity"/>
    <property type="evidence" value="ECO:0007669"/>
    <property type="project" value="UniProtKB-KW"/>
</dbReference>
<dbReference type="AlphaFoldDB" id="A0A2P6SPL7"/>
<dbReference type="STRING" id="74649.A0A2P6SPL7"/>
<dbReference type="Proteomes" id="UP000238479">
    <property type="component" value="Chromosome 1"/>
</dbReference>
<evidence type="ECO:0000313" key="6">
    <source>
        <dbReference type="EMBL" id="PRQ60644.1"/>
    </source>
</evidence>
<evidence type="ECO:0000259" key="5">
    <source>
        <dbReference type="Pfam" id="PF23559"/>
    </source>
</evidence>
<dbReference type="GO" id="GO:0098542">
    <property type="term" value="P:defense response to other organism"/>
    <property type="evidence" value="ECO:0007669"/>
    <property type="project" value="TreeGrafter"/>
</dbReference>
<evidence type="ECO:0000256" key="4">
    <source>
        <dbReference type="SAM" id="SignalP"/>
    </source>
</evidence>
<dbReference type="OMA" id="CKPIRIS"/>
<feature type="signal peptide" evidence="4">
    <location>
        <begin position="1"/>
        <end position="24"/>
    </location>
</feature>
<comment type="caution">
    <text evidence="6">The sequence shown here is derived from an EMBL/GenBank/DDBJ whole genome shotgun (WGS) entry which is preliminary data.</text>
</comment>
<organism evidence="6 7">
    <name type="scientific">Rosa chinensis</name>
    <name type="common">China rose</name>
    <dbReference type="NCBI Taxonomy" id="74649"/>
    <lineage>
        <taxon>Eukaryota</taxon>
        <taxon>Viridiplantae</taxon>
        <taxon>Streptophyta</taxon>
        <taxon>Embryophyta</taxon>
        <taxon>Tracheophyta</taxon>
        <taxon>Spermatophyta</taxon>
        <taxon>Magnoliopsida</taxon>
        <taxon>eudicotyledons</taxon>
        <taxon>Gunneridae</taxon>
        <taxon>Pentapetalae</taxon>
        <taxon>rosids</taxon>
        <taxon>fabids</taxon>
        <taxon>Rosales</taxon>
        <taxon>Rosaceae</taxon>
        <taxon>Rosoideae</taxon>
        <taxon>Rosoideae incertae sedis</taxon>
        <taxon>Rosa</taxon>
    </lineage>
</organism>
<evidence type="ECO:0000256" key="2">
    <source>
        <dbReference type="ARBA" id="ARBA00022821"/>
    </source>
</evidence>
<dbReference type="EMBL" id="PDCK01000039">
    <property type="protein sequence ID" value="PRQ60644.1"/>
    <property type="molecule type" value="Genomic_DNA"/>
</dbReference>
<keyword evidence="6" id="KW-0378">Hydrolase</keyword>
<dbReference type="SUPFAM" id="SSF52540">
    <property type="entry name" value="P-loop containing nucleoside triphosphate hydrolases"/>
    <property type="match status" value="1"/>
</dbReference>
<evidence type="ECO:0000256" key="1">
    <source>
        <dbReference type="ARBA" id="ARBA00022737"/>
    </source>
</evidence>
<keyword evidence="3" id="KW-1133">Transmembrane helix</keyword>
<keyword evidence="1" id="KW-0677">Repeat</keyword>
<keyword evidence="4" id="KW-0732">Signal</keyword>
<dbReference type="InterPro" id="IPR042197">
    <property type="entry name" value="Apaf_helical"/>
</dbReference>
<dbReference type="InterPro" id="IPR044974">
    <property type="entry name" value="Disease_R_plants"/>
</dbReference>
<dbReference type="InterPro" id="IPR027417">
    <property type="entry name" value="P-loop_NTPase"/>
</dbReference>